<dbReference type="InterPro" id="IPR050703">
    <property type="entry name" value="Flavin_MAO"/>
</dbReference>
<evidence type="ECO:0000256" key="3">
    <source>
        <dbReference type="ARBA" id="ARBA00023002"/>
    </source>
</evidence>
<name>A0AAC9VMD2_9MYCO</name>
<comment type="cofactor">
    <cofactor evidence="1">
        <name>FAD</name>
        <dbReference type="ChEBI" id="CHEBI:57692"/>
    </cofactor>
</comment>
<evidence type="ECO:0000256" key="1">
    <source>
        <dbReference type="ARBA" id="ARBA00001974"/>
    </source>
</evidence>
<reference evidence="6 7" key="1">
    <citation type="submission" date="2017-08" db="EMBL/GenBank/DDBJ databases">
        <title>Phylogentic analysis of Mycobacterium avium complex whole genomes.</title>
        <authorList>
            <person name="Caverly L.J."/>
            <person name="Spilker T."/>
            <person name="LiPuma J."/>
        </authorList>
    </citation>
    <scope>NUCLEOTIDE SEQUENCE [LARGE SCALE GENOMIC DNA]</scope>
    <source>
        <strain evidence="6 7">FLAC0026</strain>
    </source>
</reference>
<dbReference type="GO" id="GO:0016491">
    <property type="term" value="F:oxidoreductase activity"/>
    <property type="evidence" value="ECO:0007669"/>
    <property type="project" value="UniProtKB-KW"/>
</dbReference>
<keyword evidence="3" id="KW-0560">Oxidoreductase</keyword>
<feature type="domain" description="Amine oxidase" evidence="5">
    <location>
        <begin position="23"/>
        <end position="431"/>
    </location>
</feature>
<evidence type="ECO:0000313" key="6">
    <source>
        <dbReference type="EMBL" id="ASW88591.1"/>
    </source>
</evidence>
<dbReference type="EMBL" id="CP023147">
    <property type="protein sequence ID" value="ASW88591.1"/>
    <property type="molecule type" value="Genomic_DNA"/>
</dbReference>
<dbReference type="Pfam" id="PF01593">
    <property type="entry name" value="Amino_oxidase"/>
    <property type="match status" value="1"/>
</dbReference>
<gene>
    <name evidence="6" type="ORF">CKJ54_00815</name>
</gene>
<dbReference type="KEGG" id="mmal:CKJ54_00815"/>
<sequence length="435" mass="46361">MIGPCSADWIGTRMRVVIVGAGLAGLTAAAQLSAAAHDVVVLDGRDEVGGRSRSRPIAGDVIELGAQFISGNHRRMRKLVTDAGLHLIRDRYAAGLIRWRGARDRSGRVIPRLNPTELLVLKRILSGPRGLRALSAGAAFESPRAELDSQSVADWFEALRFSGSTRHLADCLAGALFGGADLGDVSLLELVELLRREGGAYGFMIGEVARAGHIAEGTSALCAHLRGQLTGRAHLAAAARAVELGNDSVAVHVENGEVIEADHAVMAVPTAALSRIDFTPSLPGRIREANSAIRYGQATKVAVVVPSRKPIQAKAFIGGSTIVAGWRTRRVLYGFAPPSTAKCDATALAEDLCRGFGVEPHTVEHVEVVCWPHDQFTCGTYAHVSAGHFTHYRHSLPHRHGRVHFAGAERSSWPIYMEGAVESGELAARSVMATT</sequence>
<dbReference type="InterPro" id="IPR001613">
    <property type="entry name" value="Flavin_amine_oxidase"/>
</dbReference>
<dbReference type="PANTHER" id="PTHR43563:SF1">
    <property type="entry name" value="AMINE OXIDASE [FLAVIN-CONTAINING] B"/>
    <property type="match status" value="1"/>
</dbReference>
<dbReference type="AlphaFoldDB" id="A0AAC9VMD2"/>
<feature type="binding site" evidence="4">
    <location>
        <position position="335"/>
    </location>
    <ligand>
        <name>substrate</name>
    </ligand>
</feature>
<feature type="binding site" evidence="4">
    <location>
        <position position="409"/>
    </location>
    <ligand>
        <name>FAD</name>
        <dbReference type="ChEBI" id="CHEBI:57692"/>
    </ligand>
</feature>
<accession>A0AAC9VMD2</accession>
<dbReference type="InterPro" id="IPR002937">
    <property type="entry name" value="Amino_oxidase"/>
</dbReference>
<evidence type="ECO:0000259" key="5">
    <source>
        <dbReference type="Pfam" id="PF01593"/>
    </source>
</evidence>
<evidence type="ECO:0000313" key="7">
    <source>
        <dbReference type="Proteomes" id="UP000216246"/>
    </source>
</evidence>
<dbReference type="InterPro" id="IPR036188">
    <property type="entry name" value="FAD/NAD-bd_sf"/>
</dbReference>
<evidence type="ECO:0000256" key="4">
    <source>
        <dbReference type="PIRSR" id="PIRSR601613-1"/>
    </source>
</evidence>
<dbReference type="PANTHER" id="PTHR43563">
    <property type="entry name" value="AMINE OXIDASE"/>
    <property type="match status" value="1"/>
</dbReference>
<proteinExistence type="inferred from homology"/>
<dbReference type="Proteomes" id="UP000216246">
    <property type="component" value="Chromosome"/>
</dbReference>
<dbReference type="SUPFAM" id="SSF51905">
    <property type="entry name" value="FAD/NAD(P)-binding domain"/>
    <property type="match status" value="1"/>
</dbReference>
<evidence type="ECO:0000256" key="2">
    <source>
        <dbReference type="ARBA" id="ARBA00005995"/>
    </source>
</evidence>
<organism evidence="6 7">
    <name type="scientific">Mycobacterium marseillense</name>
    <dbReference type="NCBI Taxonomy" id="701042"/>
    <lineage>
        <taxon>Bacteria</taxon>
        <taxon>Bacillati</taxon>
        <taxon>Actinomycetota</taxon>
        <taxon>Actinomycetes</taxon>
        <taxon>Mycobacteriales</taxon>
        <taxon>Mycobacteriaceae</taxon>
        <taxon>Mycobacterium</taxon>
        <taxon>Mycobacterium avium complex (MAC)</taxon>
    </lineage>
</organism>
<dbReference type="PRINTS" id="PR00757">
    <property type="entry name" value="AMINEOXDASEF"/>
</dbReference>
<dbReference type="Gene3D" id="3.50.50.60">
    <property type="entry name" value="FAD/NAD(P)-binding domain"/>
    <property type="match status" value="1"/>
</dbReference>
<protein>
    <recommendedName>
        <fullName evidence="5">Amine oxidase domain-containing protein</fullName>
    </recommendedName>
</protein>
<comment type="similarity">
    <text evidence="2">Belongs to the flavin monoamine oxidase family.</text>
</comment>